<evidence type="ECO:0000313" key="2">
    <source>
        <dbReference type="Proteomes" id="UP001595556"/>
    </source>
</evidence>
<proteinExistence type="predicted"/>
<accession>A0ABV7H4E6</accession>
<organism evidence="1 2">
    <name type="scientific">Piscinibacterium candidicorallinum</name>
    <dbReference type="NCBI Taxonomy" id="1793872"/>
    <lineage>
        <taxon>Bacteria</taxon>
        <taxon>Pseudomonadati</taxon>
        <taxon>Pseudomonadota</taxon>
        <taxon>Betaproteobacteria</taxon>
        <taxon>Burkholderiales</taxon>
        <taxon>Piscinibacterium</taxon>
    </lineage>
</organism>
<keyword evidence="2" id="KW-1185">Reference proteome</keyword>
<name>A0ABV7H4E6_9BURK</name>
<dbReference type="EMBL" id="JBHRTI010000003">
    <property type="protein sequence ID" value="MFC3147436.1"/>
    <property type="molecule type" value="Genomic_DNA"/>
</dbReference>
<gene>
    <name evidence="1" type="ORF">ACFOEN_07265</name>
</gene>
<sequence>MKSSHRASVSSPSSFAPYSGRLRPAALAVVLMVLCAAQFPASASTPVPRQAVTLSGHDAVQDAADGSLPWAADGQRWWSRFEDPTLNLLQAVRISRGGEPVAPLVPGASPDVDLVLSYIGARSFALRLRVALEGRDITARQLAVARQSGNSTTAMLNALTERLQRMDGLVNVYAGKQEEFSGHLAQLTGMSPAGISRTLPTPSSIIELPVVHAPVPLRLPASLAAGLGGASSSGSDAAWIYPISAATESKAAALHAKAAKADAHAQRTKGSTTATQTANAAAATLEQTLARSLTVLGASATRTLNALARLESAQRQEGMLAVDAPEGRALELERLERQQATVALADAAAEAITETALAWVDLFAQTRGQLLPDPLLAQQPDAEDAAPEQ</sequence>
<dbReference type="Proteomes" id="UP001595556">
    <property type="component" value="Unassembled WGS sequence"/>
</dbReference>
<reference evidence="2" key="1">
    <citation type="journal article" date="2019" name="Int. J. Syst. Evol. Microbiol.">
        <title>The Global Catalogue of Microorganisms (GCM) 10K type strain sequencing project: providing services to taxonomists for standard genome sequencing and annotation.</title>
        <authorList>
            <consortium name="The Broad Institute Genomics Platform"/>
            <consortium name="The Broad Institute Genome Sequencing Center for Infectious Disease"/>
            <person name="Wu L."/>
            <person name="Ma J."/>
        </authorList>
    </citation>
    <scope>NUCLEOTIDE SEQUENCE [LARGE SCALE GENOMIC DNA]</scope>
    <source>
        <strain evidence="2">KCTC 52168</strain>
    </source>
</reference>
<evidence type="ECO:0000313" key="1">
    <source>
        <dbReference type="EMBL" id="MFC3147436.1"/>
    </source>
</evidence>
<evidence type="ECO:0008006" key="3">
    <source>
        <dbReference type="Google" id="ProtNLM"/>
    </source>
</evidence>
<comment type="caution">
    <text evidence="1">The sequence shown here is derived from an EMBL/GenBank/DDBJ whole genome shotgun (WGS) entry which is preliminary data.</text>
</comment>
<protein>
    <recommendedName>
        <fullName evidence="3">TolC family protein</fullName>
    </recommendedName>
</protein>
<dbReference type="RefSeq" id="WP_377302439.1">
    <property type="nucleotide sequence ID" value="NZ_CP180191.1"/>
</dbReference>